<evidence type="ECO:0000313" key="3">
    <source>
        <dbReference type="Proteomes" id="UP000214365"/>
    </source>
</evidence>
<evidence type="ECO:0000313" key="2">
    <source>
        <dbReference type="EMBL" id="OKL61585.1"/>
    </source>
</evidence>
<accession>A0A225B412</accession>
<dbReference type="OrthoDB" id="4218961at2759"/>
<dbReference type="AlphaFoldDB" id="A0A225B412"/>
<feature type="domain" description="NACHT-NTPase and P-loop NTPases N-terminal" evidence="1">
    <location>
        <begin position="12"/>
        <end position="136"/>
    </location>
</feature>
<dbReference type="RefSeq" id="XP_020121706.1">
    <property type="nucleotide sequence ID" value="XM_020265547.1"/>
</dbReference>
<dbReference type="InterPro" id="IPR019734">
    <property type="entry name" value="TPR_rpt"/>
</dbReference>
<keyword evidence="3" id="KW-1185">Reference proteome</keyword>
<dbReference type="InterPro" id="IPR053137">
    <property type="entry name" value="NLR-like"/>
</dbReference>
<dbReference type="PANTHER" id="PTHR46082">
    <property type="entry name" value="ATP/GTP-BINDING PROTEIN-RELATED"/>
    <property type="match status" value="1"/>
</dbReference>
<dbReference type="GeneID" id="31003021"/>
<evidence type="ECO:0000259" key="1">
    <source>
        <dbReference type="Pfam" id="PF17107"/>
    </source>
</evidence>
<dbReference type="SUPFAM" id="SSF52540">
    <property type="entry name" value="P-loop containing nucleoside triphosphate hydrolases"/>
    <property type="match status" value="1"/>
</dbReference>
<dbReference type="Gene3D" id="3.40.50.300">
    <property type="entry name" value="P-loop containing nucleotide triphosphate hydrolases"/>
    <property type="match status" value="1"/>
</dbReference>
<dbReference type="Pfam" id="PF13374">
    <property type="entry name" value="TPR_10"/>
    <property type="match status" value="1"/>
</dbReference>
<dbReference type="PANTHER" id="PTHR46082:SF6">
    <property type="entry name" value="AAA+ ATPASE DOMAIN-CONTAINING PROTEIN-RELATED"/>
    <property type="match status" value="1"/>
</dbReference>
<dbReference type="InterPro" id="IPR027417">
    <property type="entry name" value="P-loop_NTPase"/>
</dbReference>
<comment type="caution">
    <text evidence="2">The sequence shown here is derived from an EMBL/GenBank/DDBJ whole genome shotgun (WGS) entry which is preliminary data.</text>
</comment>
<protein>
    <recommendedName>
        <fullName evidence="1">NACHT-NTPase and P-loop NTPases N-terminal domain-containing protein</fullName>
    </recommendedName>
</protein>
<name>A0A225B412_TALAT</name>
<dbReference type="Proteomes" id="UP000214365">
    <property type="component" value="Unassembled WGS sequence"/>
</dbReference>
<gene>
    <name evidence="2" type="ORF">UA08_03266</name>
</gene>
<dbReference type="STRING" id="1441469.A0A225B412"/>
<dbReference type="SMART" id="SM00028">
    <property type="entry name" value="TPR"/>
    <property type="match status" value="5"/>
</dbReference>
<sequence length="935" mass="104801">MAEALALIGLASAIVQFVEFGTKLLSRLHEFSDDVGNMPKVFQDTKTRLPLIINTLKRTKEQAEAGTVAGSVASALHPLVDGCTEQVELLFSIVDKNLPSAKASTWERRLKALKSIAVDKDVQKISASLDRNVQALIFHQTTVRLDNITLNTAKSADKISLEPYWVVPFLQNPKFVGRSSVIQELEAKLGQDVFGRRLALSGLGGVGKSQVAVEMAYRTRDRCSGCSVFWVPATSPEAFEAAYLEIGRQLNINGLTDPAVDVKSLVKARLSDESIGKWFMIVDNADDQNMLFKNIGSERQQVTLMDYLPRISHGDILFTTRNRKLAVKLAGTNVVAISEMDEGAAEELLRKSIIDADILDDSAVTARFLRQLTYLPLAIVQAAAYINENSISVGEYLDMLEGTEETVVELLSEDFEDDGRYRESKNPVATTWQISFEQIRSRDPLAARYLSFMACFDPKNIPLRLLPTEISKKKQIDAFGTLKAYSFLTVRSDQGFDLHRLVHMATRDWLFMDDSLEDYTQQATERLAEEFPTSEHDKKAIWTALMPHAQYILASSLAMESKERYELMQKVSLCLSADGKYEEAARFQSMTLARAEQTLGQAHPETAIHVQLLAKLMQSMGKYDEAVTLNMRAMAVLEKVHGSDHTSVLTTLNNLAMNYQAQGRLSEAQGLFKRVVEESKLKLGEENSETLKSIGNLATNYTTLGDWTQAEEMLLKAIEVSKRINGLEHPETLLYMNNISVTYSFQRKLDQAEAMAKQTLELRTKVLGRDHPDTLLTINNLALSYINQDRFDEAETLFQEVIRVSTKLQGKDHPDTLIAVSNLASIYLAKSDWKNAEEQFAQVLETRRSFLGRYHMKTINVAARLGFVYHESGQTEKAEQLRTEVEAATPVLMMQGIAPAWVTFRKSDDPAGFWEVVRKICSPEARRHGMQVFTG</sequence>
<dbReference type="Pfam" id="PF17107">
    <property type="entry name" value="SesA"/>
    <property type="match status" value="1"/>
</dbReference>
<reference evidence="2 3" key="1">
    <citation type="submission" date="2015-06" db="EMBL/GenBank/DDBJ databases">
        <title>Talaromyces atroroseus IBT 11181 draft genome.</title>
        <authorList>
            <person name="Rasmussen K.B."/>
            <person name="Rasmussen S."/>
            <person name="Petersen B."/>
            <person name="Sicheritz-Ponten T."/>
            <person name="Mortensen U.H."/>
            <person name="Thrane U."/>
        </authorList>
    </citation>
    <scope>NUCLEOTIDE SEQUENCE [LARGE SCALE GENOMIC DNA]</scope>
    <source>
        <strain evidence="2 3">IBT 11181</strain>
    </source>
</reference>
<dbReference type="InterPro" id="IPR011990">
    <property type="entry name" value="TPR-like_helical_dom_sf"/>
</dbReference>
<dbReference type="Gene3D" id="1.25.40.10">
    <property type="entry name" value="Tetratricopeptide repeat domain"/>
    <property type="match status" value="2"/>
</dbReference>
<organism evidence="2 3">
    <name type="scientific">Talaromyces atroroseus</name>
    <dbReference type="NCBI Taxonomy" id="1441469"/>
    <lineage>
        <taxon>Eukaryota</taxon>
        <taxon>Fungi</taxon>
        <taxon>Dikarya</taxon>
        <taxon>Ascomycota</taxon>
        <taxon>Pezizomycotina</taxon>
        <taxon>Eurotiomycetes</taxon>
        <taxon>Eurotiomycetidae</taxon>
        <taxon>Eurotiales</taxon>
        <taxon>Trichocomaceae</taxon>
        <taxon>Talaromyces</taxon>
        <taxon>Talaromyces sect. Trachyspermi</taxon>
    </lineage>
</organism>
<dbReference type="NCBIfam" id="NF040586">
    <property type="entry name" value="FxSxx_TPR"/>
    <property type="match status" value="1"/>
</dbReference>
<dbReference type="PRINTS" id="PR00381">
    <property type="entry name" value="KINESINLIGHT"/>
</dbReference>
<dbReference type="EMBL" id="LFMY01000004">
    <property type="protein sequence ID" value="OKL61585.1"/>
    <property type="molecule type" value="Genomic_DNA"/>
</dbReference>
<dbReference type="InterPro" id="IPR031352">
    <property type="entry name" value="SesA"/>
</dbReference>
<dbReference type="Pfam" id="PF13424">
    <property type="entry name" value="TPR_12"/>
    <property type="match status" value="3"/>
</dbReference>
<proteinExistence type="predicted"/>
<dbReference type="SUPFAM" id="SSF48452">
    <property type="entry name" value="TPR-like"/>
    <property type="match status" value="2"/>
</dbReference>